<evidence type="ECO:0000313" key="1">
    <source>
        <dbReference type="EMBL" id="MCH6469051.1"/>
    </source>
</evidence>
<dbReference type="EMBL" id="JAKZBV010000001">
    <property type="protein sequence ID" value="MCH6469051.1"/>
    <property type="molecule type" value="Genomic_DNA"/>
</dbReference>
<protein>
    <recommendedName>
        <fullName evidence="3">Transcriptional regulator, AbiEi antitoxin, Type IV TA system</fullName>
    </recommendedName>
</protein>
<name>A0ABS9TXA2_9MICC</name>
<gene>
    <name evidence="1" type="ORF">L0M17_03450</name>
</gene>
<reference evidence="1 2" key="1">
    <citation type="submission" date="2022-03" db="EMBL/GenBank/DDBJ databases">
        <title>Sinomonas sp. isolated from a soil.</title>
        <authorList>
            <person name="Han J."/>
            <person name="Kim D.-U."/>
        </authorList>
    </citation>
    <scope>NUCLEOTIDE SEQUENCE [LARGE SCALE GENOMIC DNA]</scope>
    <source>
        <strain evidence="1 2">5-5</strain>
    </source>
</reference>
<keyword evidence="2" id="KW-1185">Reference proteome</keyword>
<dbReference type="Proteomes" id="UP001202922">
    <property type="component" value="Unassembled WGS sequence"/>
</dbReference>
<proteinExistence type="predicted"/>
<sequence>MDLLAHLVDSSLRKVDAQSFDPRSRFGDGRLVRLRRGFYVPTSIWLEATPPERFHAAVTAHALANPDTVFCGETALFLHGVPVVKVPPSIDVAVESTTRLGLRPNAFEVRGESDLARRARITPPPPIRRHRHENGPLALIGAYRTVPVASALIEVLATGRFARAVTVADGVLRLSGTESLLDLPEIVTGISGLRHRNHRQRAEAIALLARAGAESPGESVSRALIHLFGFPEPVLQREHRDAQGFVGRTDFAWDITPEPVGEFDGWGKYFRREISGGEDPRDVIRREKRRENRLLALGHPVLRWDWSELEQPELFQARLVQGGLRPARRSLLAAQFSSGNSSARTELRLFKEPNFSARR</sequence>
<evidence type="ECO:0000313" key="2">
    <source>
        <dbReference type="Proteomes" id="UP001202922"/>
    </source>
</evidence>
<comment type="caution">
    <text evidence="1">The sequence shown here is derived from an EMBL/GenBank/DDBJ whole genome shotgun (WGS) entry which is preliminary data.</text>
</comment>
<dbReference type="RefSeq" id="WP_241051252.1">
    <property type="nucleotide sequence ID" value="NZ_JAKZBV010000001.1"/>
</dbReference>
<evidence type="ECO:0008006" key="3">
    <source>
        <dbReference type="Google" id="ProtNLM"/>
    </source>
</evidence>
<accession>A0ABS9TXA2</accession>
<organism evidence="1 2">
    <name type="scientific">Sinomonas terrae</name>
    <dbReference type="NCBI Taxonomy" id="2908838"/>
    <lineage>
        <taxon>Bacteria</taxon>
        <taxon>Bacillati</taxon>
        <taxon>Actinomycetota</taxon>
        <taxon>Actinomycetes</taxon>
        <taxon>Micrococcales</taxon>
        <taxon>Micrococcaceae</taxon>
        <taxon>Sinomonas</taxon>
    </lineage>
</organism>